<protein>
    <recommendedName>
        <fullName evidence="1">Aminoglycoside phosphotransferase domain-containing protein</fullName>
    </recommendedName>
</protein>
<evidence type="ECO:0000313" key="2">
    <source>
        <dbReference type="EMBL" id="KAK3393504.1"/>
    </source>
</evidence>
<name>A0AAE0U7P6_9PEZI</name>
<evidence type="ECO:0000313" key="3">
    <source>
        <dbReference type="Proteomes" id="UP001285441"/>
    </source>
</evidence>
<dbReference type="Pfam" id="PF01636">
    <property type="entry name" value="APH"/>
    <property type="match status" value="1"/>
</dbReference>
<reference evidence="2" key="2">
    <citation type="submission" date="2023-06" db="EMBL/GenBank/DDBJ databases">
        <authorList>
            <consortium name="Lawrence Berkeley National Laboratory"/>
            <person name="Haridas S."/>
            <person name="Hensen N."/>
            <person name="Bonometti L."/>
            <person name="Westerberg I."/>
            <person name="Brannstrom I.O."/>
            <person name="Guillou S."/>
            <person name="Cros-Aarteil S."/>
            <person name="Calhoun S."/>
            <person name="Kuo A."/>
            <person name="Mondo S."/>
            <person name="Pangilinan J."/>
            <person name="Riley R."/>
            <person name="LaButti K."/>
            <person name="Andreopoulos B."/>
            <person name="Lipzen A."/>
            <person name="Chen C."/>
            <person name="Yanf M."/>
            <person name="Daum C."/>
            <person name="Ng V."/>
            <person name="Clum A."/>
            <person name="Steindorff A."/>
            <person name="Ohm R."/>
            <person name="Martin F."/>
            <person name="Silar P."/>
            <person name="Natvig D."/>
            <person name="Lalanne C."/>
            <person name="Gautier V."/>
            <person name="Ament-velasquez S.L."/>
            <person name="Kruys A."/>
            <person name="Hutchinson M.I."/>
            <person name="Powell A.J."/>
            <person name="Barry K."/>
            <person name="Miller A.N."/>
            <person name="Grigoriev I.V."/>
            <person name="Debuchy R."/>
            <person name="Gladieux P."/>
            <person name="Thoren M.H."/>
            <person name="Johannesson H."/>
        </authorList>
    </citation>
    <scope>NUCLEOTIDE SEQUENCE</scope>
    <source>
        <strain evidence="2">CBS 232.78</strain>
    </source>
</reference>
<dbReference type="EMBL" id="JAULSW010000001">
    <property type="protein sequence ID" value="KAK3393504.1"/>
    <property type="molecule type" value="Genomic_DNA"/>
</dbReference>
<gene>
    <name evidence="2" type="ORF">B0H63DRAFT_516690</name>
</gene>
<dbReference type="InterPro" id="IPR051678">
    <property type="entry name" value="AGP_Transferase"/>
</dbReference>
<dbReference type="Proteomes" id="UP001285441">
    <property type="component" value="Unassembled WGS sequence"/>
</dbReference>
<reference evidence="2" key="1">
    <citation type="journal article" date="2023" name="Mol. Phylogenet. Evol.">
        <title>Genome-scale phylogeny and comparative genomics of the fungal order Sordariales.</title>
        <authorList>
            <person name="Hensen N."/>
            <person name="Bonometti L."/>
            <person name="Westerberg I."/>
            <person name="Brannstrom I.O."/>
            <person name="Guillou S."/>
            <person name="Cros-Aarteil S."/>
            <person name="Calhoun S."/>
            <person name="Haridas S."/>
            <person name="Kuo A."/>
            <person name="Mondo S."/>
            <person name="Pangilinan J."/>
            <person name="Riley R."/>
            <person name="LaButti K."/>
            <person name="Andreopoulos B."/>
            <person name="Lipzen A."/>
            <person name="Chen C."/>
            <person name="Yan M."/>
            <person name="Daum C."/>
            <person name="Ng V."/>
            <person name="Clum A."/>
            <person name="Steindorff A."/>
            <person name="Ohm R.A."/>
            <person name="Martin F."/>
            <person name="Silar P."/>
            <person name="Natvig D.O."/>
            <person name="Lalanne C."/>
            <person name="Gautier V."/>
            <person name="Ament-Velasquez S.L."/>
            <person name="Kruys A."/>
            <person name="Hutchinson M.I."/>
            <person name="Powell A.J."/>
            <person name="Barry K."/>
            <person name="Miller A.N."/>
            <person name="Grigoriev I.V."/>
            <person name="Debuchy R."/>
            <person name="Gladieux P."/>
            <person name="Hiltunen Thoren M."/>
            <person name="Johannesson H."/>
        </authorList>
    </citation>
    <scope>NUCLEOTIDE SEQUENCE</scope>
    <source>
        <strain evidence="2">CBS 232.78</strain>
    </source>
</reference>
<accession>A0AAE0U7P6</accession>
<proteinExistence type="predicted"/>
<dbReference type="PANTHER" id="PTHR21310">
    <property type="entry name" value="AMINOGLYCOSIDE PHOSPHOTRANSFERASE-RELATED-RELATED"/>
    <property type="match status" value="1"/>
</dbReference>
<feature type="domain" description="Aminoglycoside phosphotransferase" evidence="1">
    <location>
        <begin position="9"/>
        <end position="167"/>
    </location>
</feature>
<dbReference type="Gene3D" id="3.90.1200.10">
    <property type="match status" value="1"/>
</dbReference>
<evidence type="ECO:0000259" key="1">
    <source>
        <dbReference type="Pfam" id="PF01636"/>
    </source>
</evidence>
<comment type="caution">
    <text evidence="2">The sequence shown here is derived from an EMBL/GenBank/DDBJ whole genome shotgun (WGS) entry which is preliminary data.</text>
</comment>
<dbReference type="SUPFAM" id="SSF56112">
    <property type="entry name" value="Protein kinase-like (PK-like)"/>
    <property type="match status" value="1"/>
</dbReference>
<organism evidence="2 3">
    <name type="scientific">Podospora didyma</name>
    <dbReference type="NCBI Taxonomy" id="330526"/>
    <lineage>
        <taxon>Eukaryota</taxon>
        <taxon>Fungi</taxon>
        <taxon>Dikarya</taxon>
        <taxon>Ascomycota</taxon>
        <taxon>Pezizomycotina</taxon>
        <taxon>Sordariomycetes</taxon>
        <taxon>Sordariomycetidae</taxon>
        <taxon>Sordariales</taxon>
        <taxon>Podosporaceae</taxon>
        <taxon>Podospora</taxon>
    </lineage>
</organism>
<dbReference type="InterPro" id="IPR002575">
    <property type="entry name" value="Aminoglycoside_PTrfase"/>
</dbReference>
<keyword evidence="3" id="KW-1185">Reference proteome</keyword>
<dbReference type="PANTHER" id="PTHR21310:SF37">
    <property type="entry name" value="AMINOGLYCOSIDE PHOSPHOTRANSFERASE DOMAIN-CONTAINING PROTEIN"/>
    <property type="match status" value="1"/>
</dbReference>
<sequence>MEFISRKTDIRIPKLYAYDLRNQNNTGCPFYLLEYIHGNTAEEVSRTYLGDHEGIPTQFEEKFWRQVAKIMTQPASVRLPKMGSGPYNSAAEFYADYPFALSKSLGEQPVSGQEELVQAFQALATSFTPTDLTSACAGFGLANYDLNPNNVLVDREFNVLAVIDWNSVVAVPDAALYRFPFLMGVGYAVPGDNDTHPAVLKRHELGRRFAETVERVGLENMEGSTGRINGHVVLTKARVFSKEATAFRSLVHVKMKQDWVNGKWLKCLKWLSEHNEPDVAEFEHGVQRVYLE</sequence>
<dbReference type="InterPro" id="IPR011009">
    <property type="entry name" value="Kinase-like_dom_sf"/>
</dbReference>
<dbReference type="AlphaFoldDB" id="A0AAE0U7P6"/>